<dbReference type="EMBL" id="AP025564">
    <property type="protein sequence ID" value="BDE94946.1"/>
    <property type="molecule type" value="Genomic_DNA"/>
</dbReference>
<gene>
    <name evidence="1" type="ORF">CE91St30_02790</name>
</gene>
<organism evidence="1 2">
    <name type="scientific">Raoultibacter timonensis</name>
    <dbReference type="NCBI Taxonomy" id="1907662"/>
    <lineage>
        <taxon>Bacteria</taxon>
        <taxon>Bacillati</taxon>
        <taxon>Actinomycetota</taxon>
        <taxon>Coriobacteriia</taxon>
        <taxon>Eggerthellales</taxon>
        <taxon>Eggerthellaceae</taxon>
        <taxon>Raoultibacter</taxon>
    </lineage>
</organism>
<proteinExistence type="predicted"/>
<evidence type="ECO:0000313" key="2">
    <source>
        <dbReference type="Proteomes" id="UP001320544"/>
    </source>
</evidence>
<dbReference type="RefSeq" id="WP_244411468.1">
    <property type="nucleotide sequence ID" value="NZ_AP025564.1"/>
</dbReference>
<reference evidence="1 2" key="1">
    <citation type="submission" date="2022-01" db="EMBL/GenBank/DDBJ databases">
        <title>Novel bile acid biosynthetic pathways are enriched in the microbiome of centenarians.</title>
        <authorList>
            <person name="Sato Y."/>
            <person name="Atarashi K."/>
            <person name="Plichta R.D."/>
            <person name="Arai Y."/>
            <person name="Sasajima S."/>
            <person name="Kearney M.S."/>
            <person name="Suda W."/>
            <person name="Takeshita K."/>
            <person name="Sasaki T."/>
            <person name="Okamoto S."/>
            <person name="Skelly N.A."/>
            <person name="Okamura Y."/>
            <person name="Vlamakis H."/>
            <person name="Li Y."/>
            <person name="Tanoue T."/>
            <person name="Takei H."/>
            <person name="Nittono H."/>
            <person name="Narushima S."/>
            <person name="Irie J."/>
            <person name="Itoh H."/>
            <person name="Moriya K."/>
            <person name="Sugiura Y."/>
            <person name="Suematsu M."/>
            <person name="Moritoki N."/>
            <person name="Shibata S."/>
            <person name="Littman R.D."/>
            <person name="Fischbach A.M."/>
            <person name="Uwamino Y."/>
            <person name="Inoue T."/>
            <person name="Honda A."/>
            <person name="Hattori M."/>
            <person name="Murai T."/>
            <person name="Xavier J.R."/>
            <person name="Hirose N."/>
            <person name="Honda K."/>
        </authorList>
    </citation>
    <scope>NUCLEOTIDE SEQUENCE [LARGE SCALE GENOMIC DNA]</scope>
    <source>
        <strain evidence="1 2">CE91-St30</strain>
    </source>
</reference>
<name>A0ABN6MF93_9ACTN</name>
<keyword evidence="2" id="KW-1185">Reference proteome</keyword>
<accession>A0ABN6MF93</accession>
<sequence length="59" mass="6057">MKLKADRSFSGTLGNAGYGQVFEVPAVVGKQMVKDGYPVTEVKESGRGKGNAAGKPAGD</sequence>
<evidence type="ECO:0000313" key="1">
    <source>
        <dbReference type="EMBL" id="BDE94946.1"/>
    </source>
</evidence>
<dbReference type="Proteomes" id="UP001320544">
    <property type="component" value="Chromosome"/>
</dbReference>
<protein>
    <submittedName>
        <fullName evidence="1">Uncharacterized protein</fullName>
    </submittedName>
</protein>